<name>A0A3M2KPB7_9ACTN</name>
<dbReference type="InterPro" id="IPR000719">
    <property type="entry name" value="Prot_kinase_dom"/>
</dbReference>
<feature type="domain" description="Protein kinase" evidence="7">
    <location>
        <begin position="15"/>
        <end position="275"/>
    </location>
</feature>
<dbReference type="Gene3D" id="3.30.200.20">
    <property type="entry name" value="Phosphorylase Kinase, domain 1"/>
    <property type="match status" value="1"/>
</dbReference>
<evidence type="ECO:0000313" key="9">
    <source>
        <dbReference type="Proteomes" id="UP000278673"/>
    </source>
</evidence>
<dbReference type="PANTHER" id="PTHR43289:SF34">
    <property type="entry name" value="SERINE_THREONINE-PROTEIN KINASE YBDM-RELATED"/>
    <property type="match status" value="1"/>
</dbReference>
<evidence type="ECO:0000256" key="5">
    <source>
        <dbReference type="PROSITE-ProRule" id="PRU10141"/>
    </source>
</evidence>
<dbReference type="GO" id="GO:0004674">
    <property type="term" value="F:protein serine/threonine kinase activity"/>
    <property type="evidence" value="ECO:0007669"/>
    <property type="project" value="UniProtKB-KW"/>
</dbReference>
<evidence type="ECO:0000256" key="1">
    <source>
        <dbReference type="ARBA" id="ARBA00022679"/>
    </source>
</evidence>
<keyword evidence="9" id="KW-1185">Reference proteome</keyword>
<evidence type="ECO:0000256" key="2">
    <source>
        <dbReference type="ARBA" id="ARBA00022741"/>
    </source>
</evidence>
<sequence>MRPATPNDPAWVARYRILGRLGSGGMGTVLLGRGPDGALLAIKVIRAEYADDPAFRRRFRREVAVARQVTSPWAVPVVDADAEAPSPWLATPFVPGPALDETVATAGPLPETSVRVLGARLAEALTAVHAAGLVHRDVKPGNVLLAHDGPRLIDFGIARALDETALTATGSILGSPGYLSPEQARGLPVGPASDVFSLGCVLAFAASGQRPFGTGPVPALLYRAVHDEPDLSAVPETLRPLLAWCLAKPVSARPTVPELRAAWGDSGAEAGAGWLPGPVVGLIAERSARMLQLPPVEATAPGEARERPSRRRLLLGAA</sequence>
<dbReference type="EMBL" id="RFFJ01000337">
    <property type="protein sequence ID" value="RMI27532.1"/>
    <property type="molecule type" value="Genomic_DNA"/>
</dbReference>
<keyword evidence="4 5" id="KW-0067">ATP-binding</keyword>
<evidence type="ECO:0000256" key="4">
    <source>
        <dbReference type="ARBA" id="ARBA00022840"/>
    </source>
</evidence>
<feature type="non-terminal residue" evidence="8">
    <location>
        <position position="318"/>
    </location>
</feature>
<keyword evidence="2 5" id="KW-0547">Nucleotide-binding</keyword>
<evidence type="ECO:0000259" key="7">
    <source>
        <dbReference type="PROSITE" id="PS50011"/>
    </source>
</evidence>
<dbReference type="RefSeq" id="WP_147472904.1">
    <property type="nucleotide sequence ID" value="NZ_RFFJ01000337.1"/>
</dbReference>
<feature type="binding site" evidence="5">
    <location>
        <position position="43"/>
    </location>
    <ligand>
        <name>ATP</name>
        <dbReference type="ChEBI" id="CHEBI:30616"/>
    </ligand>
</feature>
<dbReference type="InterPro" id="IPR008271">
    <property type="entry name" value="Ser/Thr_kinase_AS"/>
</dbReference>
<evidence type="ECO:0000313" key="8">
    <source>
        <dbReference type="EMBL" id="RMI27532.1"/>
    </source>
</evidence>
<dbReference type="PROSITE" id="PS50011">
    <property type="entry name" value="PROTEIN_KINASE_DOM"/>
    <property type="match status" value="1"/>
</dbReference>
<organism evidence="8 9">
    <name type="scientific">Streptomyces triticirhizae</name>
    <dbReference type="NCBI Taxonomy" id="2483353"/>
    <lineage>
        <taxon>Bacteria</taxon>
        <taxon>Bacillati</taxon>
        <taxon>Actinomycetota</taxon>
        <taxon>Actinomycetes</taxon>
        <taxon>Kitasatosporales</taxon>
        <taxon>Streptomycetaceae</taxon>
        <taxon>Streptomyces</taxon>
    </lineage>
</organism>
<dbReference type="AlphaFoldDB" id="A0A3M2KPB7"/>
<dbReference type="SMART" id="SM00220">
    <property type="entry name" value="S_TKc"/>
    <property type="match status" value="1"/>
</dbReference>
<dbReference type="Proteomes" id="UP000278673">
    <property type="component" value="Unassembled WGS sequence"/>
</dbReference>
<protein>
    <submittedName>
        <fullName evidence="8">Serine/threonine protein kinase</fullName>
    </submittedName>
</protein>
<dbReference type="PANTHER" id="PTHR43289">
    <property type="entry name" value="MITOGEN-ACTIVATED PROTEIN KINASE KINASE KINASE 20-RELATED"/>
    <property type="match status" value="1"/>
</dbReference>
<keyword evidence="8" id="KW-0723">Serine/threonine-protein kinase</keyword>
<accession>A0A3M2KPB7</accession>
<evidence type="ECO:0000256" key="3">
    <source>
        <dbReference type="ARBA" id="ARBA00022777"/>
    </source>
</evidence>
<dbReference type="Pfam" id="PF00069">
    <property type="entry name" value="Pkinase"/>
    <property type="match status" value="1"/>
</dbReference>
<keyword evidence="3 8" id="KW-0418">Kinase</keyword>
<dbReference type="Gene3D" id="1.10.510.10">
    <property type="entry name" value="Transferase(Phosphotransferase) domain 1"/>
    <property type="match status" value="1"/>
</dbReference>
<dbReference type="CDD" id="cd14014">
    <property type="entry name" value="STKc_PknB_like"/>
    <property type="match status" value="1"/>
</dbReference>
<keyword evidence="1" id="KW-0808">Transferase</keyword>
<dbReference type="GO" id="GO:0005524">
    <property type="term" value="F:ATP binding"/>
    <property type="evidence" value="ECO:0007669"/>
    <property type="project" value="UniProtKB-UniRule"/>
</dbReference>
<evidence type="ECO:0000256" key="6">
    <source>
        <dbReference type="SAM" id="MobiDB-lite"/>
    </source>
</evidence>
<dbReference type="SUPFAM" id="SSF56112">
    <property type="entry name" value="Protein kinase-like (PK-like)"/>
    <property type="match status" value="1"/>
</dbReference>
<comment type="caution">
    <text evidence="8">The sequence shown here is derived from an EMBL/GenBank/DDBJ whole genome shotgun (WGS) entry which is preliminary data.</text>
</comment>
<dbReference type="PROSITE" id="PS00107">
    <property type="entry name" value="PROTEIN_KINASE_ATP"/>
    <property type="match status" value="1"/>
</dbReference>
<dbReference type="PROSITE" id="PS00108">
    <property type="entry name" value="PROTEIN_KINASE_ST"/>
    <property type="match status" value="1"/>
</dbReference>
<feature type="region of interest" description="Disordered" evidence="6">
    <location>
        <begin position="294"/>
        <end position="318"/>
    </location>
</feature>
<dbReference type="InterPro" id="IPR017441">
    <property type="entry name" value="Protein_kinase_ATP_BS"/>
</dbReference>
<proteinExistence type="predicted"/>
<feature type="compositionally biased region" description="Basic residues" evidence="6">
    <location>
        <begin position="308"/>
        <end position="318"/>
    </location>
</feature>
<gene>
    <name evidence="8" type="ORF">EBN88_29260</name>
</gene>
<dbReference type="InterPro" id="IPR011009">
    <property type="entry name" value="Kinase-like_dom_sf"/>
</dbReference>
<reference evidence="8 9" key="1">
    <citation type="submission" date="2018-10" db="EMBL/GenBank/DDBJ databases">
        <title>Isolation, diversity and antifungal activity of actinobacteria from wheat.</title>
        <authorList>
            <person name="Han C."/>
        </authorList>
    </citation>
    <scope>NUCLEOTIDE SEQUENCE [LARGE SCALE GENOMIC DNA]</scope>
    <source>
        <strain evidence="8 9">NEAU-YY642</strain>
    </source>
</reference>